<dbReference type="InterPro" id="IPR001296">
    <property type="entry name" value="Glyco_trans_1"/>
</dbReference>
<keyword evidence="3" id="KW-1185">Reference proteome</keyword>
<dbReference type="GO" id="GO:0016757">
    <property type="term" value="F:glycosyltransferase activity"/>
    <property type="evidence" value="ECO:0007669"/>
    <property type="project" value="InterPro"/>
</dbReference>
<evidence type="ECO:0000259" key="1">
    <source>
        <dbReference type="Pfam" id="PF00534"/>
    </source>
</evidence>
<evidence type="ECO:0000313" key="2">
    <source>
        <dbReference type="EMBL" id="KAB1155875.1"/>
    </source>
</evidence>
<dbReference type="AlphaFoldDB" id="A0A7J5AEB0"/>
<feature type="domain" description="Glycosyl transferase family 1" evidence="1">
    <location>
        <begin position="160"/>
        <end position="324"/>
    </location>
</feature>
<dbReference type="SUPFAM" id="SSF53756">
    <property type="entry name" value="UDP-Glycosyltransferase/glycogen phosphorylase"/>
    <property type="match status" value="1"/>
</dbReference>
<dbReference type="Gene3D" id="3.40.50.2000">
    <property type="entry name" value="Glycogen Phosphorylase B"/>
    <property type="match status" value="2"/>
</dbReference>
<reference evidence="2 3" key="1">
    <citation type="submission" date="2019-09" db="EMBL/GenBank/DDBJ databases">
        <title>Flavobacterium sp. nov., isolated from glacier ice.</title>
        <authorList>
            <person name="Liu Q."/>
        </authorList>
    </citation>
    <scope>NUCLEOTIDE SEQUENCE [LARGE SCALE GENOMIC DNA]</scope>
    <source>
        <strain evidence="2 3">NBRC 112527</strain>
    </source>
</reference>
<dbReference type="Pfam" id="PF00534">
    <property type="entry name" value="Glycos_transf_1"/>
    <property type="match status" value="1"/>
</dbReference>
<accession>A0A7J5AEB0</accession>
<dbReference type="Proteomes" id="UP000490922">
    <property type="component" value="Unassembled WGS sequence"/>
</dbReference>
<sequence length="350" mass="40454">MVGKYIQESKIINNQFDTNFINLSTSKTLNDIGQNGKGKIGSLLYLLNKVIKSVSSNKFDLCYMTLSTNGLGFYKDFLIVILLKLYRVKIIYHFHNKGFFEKQNKFFNHILYKITFRKTMSILISKYLYYDIQKYVNNNDVFYCHNGIPKIDLSLPILKNDIEVKPFSILFLSNMMIEKGVFVLLEACNILKSRKVSFECNFVGAWSDITKEIFDEYVSELDLNQYVFAHGKKYDEEKLQFFNEADVFVFPTFYHNETFGLVLLEAMQHSLPVISCSEGGIPDVVQDGNTGFLVPKKDSLALAEKIEVLINNPKLIKEMGQAGKMRYSELFTLEKFENNLCDIIKQAIEK</sequence>
<proteinExistence type="predicted"/>
<evidence type="ECO:0000313" key="3">
    <source>
        <dbReference type="Proteomes" id="UP000490922"/>
    </source>
</evidence>
<name>A0A7J5AEB0_9FLAO</name>
<dbReference type="EMBL" id="WAEM01000004">
    <property type="protein sequence ID" value="KAB1155875.1"/>
    <property type="molecule type" value="Genomic_DNA"/>
</dbReference>
<dbReference type="OrthoDB" id="7560678at2"/>
<dbReference type="PANTHER" id="PTHR12526">
    <property type="entry name" value="GLYCOSYLTRANSFERASE"/>
    <property type="match status" value="1"/>
</dbReference>
<dbReference type="CDD" id="cd03801">
    <property type="entry name" value="GT4_PimA-like"/>
    <property type="match status" value="1"/>
</dbReference>
<keyword evidence="2" id="KW-0808">Transferase</keyword>
<organism evidence="2 3">
    <name type="scientific">Flavobacterium luteum</name>
    <dbReference type="NCBI Taxonomy" id="2026654"/>
    <lineage>
        <taxon>Bacteria</taxon>
        <taxon>Pseudomonadati</taxon>
        <taxon>Bacteroidota</taxon>
        <taxon>Flavobacteriia</taxon>
        <taxon>Flavobacteriales</taxon>
        <taxon>Flavobacteriaceae</taxon>
        <taxon>Flavobacterium</taxon>
    </lineage>
</organism>
<gene>
    <name evidence="2" type="ORF">F6464_09720</name>
</gene>
<protein>
    <submittedName>
        <fullName evidence="2">Glycosyltransferase family 4 protein</fullName>
    </submittedName>
</protein>
<comment type="caution">
    <text evidence="2">The sequence shown here is derived from an EMBL/GenBank/DDBJ whole genome shotgun (WGS) entry which is preliminary data.</text>
</comment>